<reference evidence="1 2" key="1">
    <citation type="submission" date="2024-05" db="EMBL/GenBank/DDBJ databases">
        <authorList>
            <person name="Yi C."/>
        </authorList>
    </citation>
    <scope>NUCLEOTIDE SEQUENCE [LARGE SCALE GENOMIC DNA]</scope>
    <source>
        <strain evidence="1 2">XS13</strain>
    </source>
</reference>
<proteinExistence type="predicted"/>
<comment type="caution">
    <text evidence="1">The sequence shown here is derived from an EMBL/GenBank/DDBJ whole genome shotgun (WGS) entry which is preliminary data.</text>
</comment>
<evidence type="ECO:0000313" key="2">
    <source>
        <dbReference type="Proteomes" id="UP001484097"/>
    </source>
</evidence>
<protein>
    <recommendedName>
        <fullName evidence="3">Portal protein</fullName>
    </recommendedName>
</protein>
<accession>A0ABV0IE80</accession>
<dbReference type="RefSeq" id="WP_347918502.1">
    <property type="nucleotide sequence ID" value="NZ_JBDXMX010000001.1"/>
</dbReference>
<organism evidence="1 2">
    <name type="scientific">Citricoccus nitrophenolicus</name>
    <dbReference type="NCBI Taxonomy" id="863575"/>
    <lineage>
        <taxon>Bacteria</taxon>
        <taxon>Bacillati</taxon>
        <taxon>Actinomycetota</taxon>
        <taxon>Actinomycetes</taxon>
        <taxon>Micrococcales</taxon>
        <taxon>Micrococcaceae</taxon>
        <taxon>Citricoccus</taxon>
    </lineage>
</organism>
<dbReference type="Proteomes" id="UP001484097">
    <property type="component" value="Unassembled WGS sequence"/>
</dbReference>
<name>A0ABV0IE80_9MICC</name>
<sequence length="528" mass="56660">MGILQTIGLRPGPAVHEARTRDREVARLQQEVEAGRLNFDLAMESIADLAREDVGWASIGMESGVEADRSALVSNANLVRAFSGMNPLMVRAKHVRAAYVWGQGCTVESADEDVQAVVTAFFEDRGNQDAVFGGQARMELEHDLFDDGNVFVGHWVDPMTGGVRVRTIPFTEITEIHTAPGDRSTPQFYRREWTEQDIGGGSPRTLVALYPALDYDPVAQPKQAADGTPILWPGTVTTGKGLNRHSGAAVYHVKVNGAGRGRKWGVGDGFAAMPWARAYKGFLEDCARLYHSLAKIAHIFSGTKDKAQMKRMAENSVNGGAGGAAFGNDLTVSTPNFTGMDPSRGRPFAAMVASAVGLAVTILTADPGQEGARAVAETLDTPQRLLFEARQGVWADFYRASVGYRIKQSVDAPRGELRGTVKREGDRTTALINGDAPVVTVDFPSIEDDNLTTMVEAVQKADATGKLPPLEVLRLLLRAFKIEDADAILDEMTDDDGNWIDPNATAADAAGQAAANALRNGGNPADVL</sequence>
<evidence type="ECO:0008006" key="3">
    <source>
        <dbReference type="Google" id="ProtNLM"/>
    </source>
</evidence>
<keyword evidence="2" id="KW-1185">Reference proteome</keyword>
<evidence type="ECO:0000313" key="1">
    <source>
        <dbReference type="EMBL" id="MEO9246457.1"/>
    </source>
</evidence>
<gene>
    <name evidence="1" type="ORF">ABDK96_02035</name>
</gene>
<dbReference type="EMBL" id="JBDXMX010000001">
    <property type="protein sequence ID" value="MEO9246457.1"/>
    <property type="molecule type" value="Genomic_DNA"/>
</dbReference>